<dbReference type="EMBL" id="CP116968">
    <property type="protein sequence ID" value="WNM60759.1"/>
    <property type="molecule type" value="Genomic_DNA"/>
</dbReference>
<accession>A0AA96GEL4</accession>
<keyword evidence="2" id="KW-1185">Reference proteome</keyword>
<dbReference type="KEGG" id="nneo:PQG83_13435"/>
<protein>
    <submittedName>
        <fullName evidence="1">Uncharacterized protein</fullName>
    </submittedName>
</protein>
<evidence type="ECO:0000313" key="1">
    <source>
        <dbReference type="EMBL" id="WNM60759.1"/>
    </source>
</evidence>
<dbReference type="RefSeq" id="WP_312741934.1">
    <property type="nucleotide sequence ID" value="NZ_CP116968.1"/>
</dbReference>
<proteinExistence type="predicted"/>
<organism evidence="1 2">
    <name type="scientific">Candidatus Nitrospira neomarina</name>
    <dbReference type="NCBI Taxonomy" id="3020899"/>
    <lineage>
        <taxon>Bacteria</taxon>
        <taxon>Pseudomonadati</taxon>
        <taxon>Nitrospirota</taxon>
        <taxon>Nitrospiria</taxon>
        <taxon>Nitrospirales</taxon>
        <taxon>Nitrospiraceae</taxon>
        <taxon>Nitrospira</taxon>
    </lineage>
</organism>
<gene>
    <name evidence="1" type="ORF">PQG83_13435</name>
</gene>
<dbReference type="Proteomes" id="UP001302494">
    <property type="component" value="Chromosome"/>
</dbReference>
<name>A0AA96GEL4_9BACT</name>
<dbReference type="AlphaFoldDB" id="A0AA96GEL4"/>
<sequence>MTARGNSAKPQSDLIRKAHSVLQDELESRTSLGTEVLPIDSLPVLQNLETTVEPLRQQPETLVDALLDVPKHRPESLAHMASRFSKLEGLQPEDNFQPIVLLKISLPLSPGQTGHIDFTLINDDPTETAEHTLYTTNLVGMSGHRIPETYIAVLPNPVRIPPGESVDGRIQIQVPTGTPPGSYGGLLQTEDITRLQAVIRLSVCS</sequence>
<evidence type="ECO:0000313" key="2">
    <source>
        <dbReference type="Proteomes" id="UP001302494"/>
    </source>
</evidence>
<reference evidence="1 2" key="1">
    <citation type="submission" date="2023-01" db="EMBL/GenBank/DDBJ databases">
        <title>Cultivation and genomic characterization of new, ubiquitous marine nitrite-oxidizing bacteria from the Nitrospirales.</title>
        <authorList>
            <person name="Mueller A.J."/>
            <person name="Daebeler A."/>
            <person name="Herbold C.W."/>
            <person name="Kirkegaard R.H."/>
            <person name="Daims H."/>
        </authorList>
    </citation>
    <scope>NUCLEOTIDE SEQUENCE [LARGE SCALE GENOMIC DNA]</scope>
    <source>
        <strain evidence="1 2">DK</strain>
    </source>
</reference>